<feature type="non-terminal residue" evidence="1">
    <location>
        <position position="1"/>
    </location>
</feature>
<dbReference type="Proteomes" id="UP000054560">
    <property type="component" value="Unassembled WGS sequence"/>
</dbReference>
<dbReference type="OrthoDB" id="5563016at2759"/>
<proteinExistence type="predicted"/>
<dbReference type="GeneID" id="25904865"/>
<dbReference type="RefSeq" id="XP_014157297.1">
    <property type="nucleotide sequence ID" value="XM_014301822.1"/>
</dbReference>
<gene>
    <name evidence="1" type="ORF">SARC_04361</name>
</gene>
<reference evidence="1 2" key="1">
    <citation type="submission" date="2011-02" db="EMBL/GenBank/DDBJ databases">
        <title>The Genome Sequence of Sphaeroforma arctica JP610.</title>
        <authorList>
            <consortium name="The Broad Institute Genome Sequencing Platform"/>
            <person name="Russ C."/>
            <person name="Cuomo C."/>
            <person name="Young S.K."/>
            <person name="Zeng Q."/>
            <person name="Gargeya S."/>
            <person name="Alvarado L."/>
            <person name="Berlin A."/>
            <person name="Chapman S.B."/>
            <person name="Chen Z."/>
            <person name="Freedman E."/>
            <person name="Gellesch M."/>
            <person name="Goldberg J."/>
            <person name="Griggs A."/>
            <person name="Gujja S."/>
            <person name="Heilman E."/>
            <person name="Heiman D."/>
            <person name="Howarth C."/>
            <person name="Mehta T."/>
            <person name="Neiman D."/>
            <person name="Pearson M."/>
            <person name="Roberts A."/>
            <person name="Saif S."/>
            <person name="Shea T."/>
            <person name="Shenoy N."/>
            <person name="Sisk P."/>
            <person name="Stolte C."/>
            <person name="Sykes S."/>
            <person name="White J."/>
            <person name="Yandava C."/>
            <person name="Burger G."/>
            <person name="Gray M.W."/>
            <person name="Holland P.W.H."/>
            <person name="King N."/>
            <person name="Lang F.B.F."/>
            <person name="Roger A.J."/>
            <person name="Ruiz-Trillo I."/>
            <person name="Haas B."/>
            <person name="Nusbaum C."/>
            <person name="Birren B."/>
        </authorList>
    </citation>
    <scope>NUCLEOTIDE SEQUENCE [LARGE SCALE GENOMIC DNA]</scope>
    <source>
        <strain evidence="1 2">JP610</strain>
    </source>
</reference>
<sequence length="109" mass="12634">LDRPRSVVQGRVLKNARKSVTFAQTDTYLMMHSSQEYDRKSPYKSSVRNQSEANAVYVELMTFKMLEMPVHTDSLENTARHLGTPGSAEELWKCWVLKKILSPPVHYKY</sequence>
<keyword evidence="2" id="KW-1185">Reference proteome</keyword>
<organism evidence="1 2">
    <name type="scientific">Sphaeroforma arctica JP610</name>
    <dbReference type="NCBI Taxonomy" id="667725"/>
    <lineage>
        <taxon>Eukaryota</taxon>
        <taxon>Ichthyosporea</taxon>
        <taxon>Ichthyophonida</taxon>
        <taxon>Sphaeroforma</taxon>
    </lineage>
</organism>
<protein>
    <submittedName>
        <fullName evidence="1">Uncharacterized protein</fullName>
    </submittedName>
</protein>
<evidence type="ECO:0000313" key="2">
    <source>
        <dbReference type="Proteomes" id="UP000054560"/>
    </source>
</evidence>
<accession>A0A0L0G2U1</accession>
<name>A0A0L0G2U1_9EUKA</name>
<evidence type="ECO:0000313" key="1">
    <source>
        <dbReference type="EMBL" id="KNC83395.1"/>
    </source>
</evidence>
<dbReference type="EMBL" id="KQ241837">
    <property type="protein sequence ID" value="KNC83395.1"/>
    <property type="molecule type" value="Genomic_DNA"/>
</dbReference>
<dbReference type="AlphaFoldDB" id="A0A0L0G2U1"/>